<dbReference type="AlphaFoldDB" id="A0A1S8CNK0"/>
<dbReference type="EMBL" id="MOXD01000001">
    <property type="protein sequence ID" value="OMQ26839.1"/>
    <property type="molecule type" value="Genomic_DNA"/>
</dbReference>
<gene>
    <name evidence="1" type="ORF">BMI79_00455</name>
</gene>
<sequence>MFDTPLNRRAAQTVATRLLADWQRAGEPGGAITLFDSSPTQAEICAGLAGLHFRGYSVELIANRSPGINL</sequence>
<reference evidence="1 2" key="1">
    <citation type="submission" date="2016-11" db="EMBL/GenBank/DDBJ databases">
        <title>Rahnella oryzae sp. nov., isolated from rice root.</title>
        <authorList>
            <person name="Zhang X.-X."/>
            <person name="Zhang J."/>
        </authorList>
    </citation>
    <scope>NUCLEOTIDE SEQUENCE [LARGE SCALE GENOMIC DNA]</scope>
    <source>
        <strain evidence="1 2">J11-6</strain>
    </source>
</reference>
<dbReference type="RefSeq" id="WP_076939881.1">
    <property type="nucleotide sequence ID" value="NZ_MOXD01000001.1"/>
</dbReference>
<evidence type="ECO:0000313" key="2">
    <source>
        <dbReference type="Proteomes" id="UP000216021"/>
    </source>
</evidence>
<organism evidence="1 2">
    <name type="scientific">Serratia oryzae</name>
    <dbReference type="NCBI Taxonomy" id="2034155"/>
    <lineage>
        <taxon>Bacteria</taxon>
        <taxon>Pseudomonadati</taxon>
        <taxon>Pseudomonadota</taxon>
        <taxon>Gammaproteobacteria</taxon>
        <taxon>Enterobacterales</taxon>
        <taxon>Yersiniaceae</taxon>
        <taxon>Serratia</taxon>
    </lineage>
</organism>
<evidence type="ECO:0000313" key="1">
    <source>
        <dbReference type="EMBL" id="OMQ26839.1"/>
    </source>
</evidence>
<dbReference type="Proteomes" id="UP000216021">
    <property type="component" value="Unassembled WGS sequence"/>
</dbReference>
<dbReference type="STRING" id="2034155.BMI79_00455"/>
<comment type="caution">
    <text evidence="1">The sequence shown here is derived from an EMBL/GenBank/DDBJ whole genome shotgun (WGS) entry which is preliminary data.</text>
</comment>
<keyword evidence="2" id="KW-1185">Reference proteome</keyword>
<protein>
    <submittedName>
        <fullName evidence="1">Uncharacterized protein</fullName>
    </submittedName>
</protein>
<proteinExistence type="predicted"/>
<accession>A0A1S8CNK0</accession>
<name>A0A1S8CNK0_9GAMM</name>
<dbReference type="OrthoDB" id="119951at2"/>